<comment type="subcellular location">
    <subcellularLocation>
        <location evidence="1">Cell envelope</location>
    </subcellularLocation>
</comment>
<dbReference type="CDD" id="cd01146">
    <property type="entry name" value="FhuD"/>
    <property type="match status" value="1"/>
</dbReference>
<dbReference type="PANTHER" id="PTHR30532">
    <property type="entry name" value="IRON III DICITRATE-BINDING PERIPLASMIC PROTEIN"/>
    <property type="match status" value="1"/>
</dbReference>
<comment type="similarity">
    <text evidence="2">Belongs to the bacterial solute-binding protein 8 family.</text>
</comment>
<feature type="signal peptide" evidence="6">
    <location>
        <begin position="1"/>
        <end position="23"/>
    </location>
</feature>
<dbReference type="GO" id="GO:1901678">
    <property type="term" value="P:iron coordination entity transport"/>
    <property type="evidence" value="ECO:0007669"/>
    <property type="project" value="UniProtKB-ARBA"/>
</dbReference>
<dbReference type="PANTHER" id="PTHR30532:SF1">
    <property type="entry name" value="IRON(3+)-HYDROXAMATE-BINDING PROTEIN FHUD"/>
    <property type="match status" value="1"/>
</dbReference>
<evidence type="ECO:0000256" key="3">
    <source>
        <dbReference type="ARBA" id="ARBA00022448"/>
    </source>
</evidence>
<dbReference type="EMBL" id="MLAB01000035">
    <property type="protein sequence ID" value="OOF71604.1"/>
    <property type="molecule type" value="Genomic_DNA"/>
</dbReference>
<dbReference type="Proteomes" id="UP000188998">
    <property type="component" value="Unassembled WGS sequence"/>
</dbReference>
<accession>A0AAJ3K4T6</accession>
<keyword evidence="4" id="KW-0406">Ion transport</keyword>
<dbReference type="InterPro" id="IPR002491">
    <property type="entry name" value="ABC_transptr_periplasmic_BD"/>
</dbReference>
<evidence type="ECO:0000259" key="7">
    <source>
        <dbReference type="PROSITE" id="PS50983"/>
    </source>
</evidence>
<name>A0AAJ3K4T6_9PAST</name>
<gene>
    <name evidence="8" type="ORF">BKG90_07565</name>
</gene>
<sequence length="296" mass="33107">MPNLIKKMLTILTALFSSLQISAGESQAGYATVDWSVAETLIALGEAPLAVGDVKSYQTWVIEPALPKNTVDLGVRLQPNFELISTLSHSLNAQPLTFIHSHFYVALNEKLSAYGKVYNVEFYKEGNAWHNVVAATQQIGKIIGKPQAVQTLLENYQKKIAEYRPHLMPFTDRPVALVQFIDTRHLRIYGENSLLGAVIRQLGFQNAYSHNVNYWGFQNIEITELAKLSKNTRFVVIKPYPNNIASALTHNTLWQHLSMAKEPLILPAVWTFGALPSAERFITVFANGLLQGGETW</sequence>
<evidence type="ECO:0000313" key="8">
    <source>
        <dbReference type="EMBL" id="OOF71604.1"/>
    </source>
</evidence>
<evidence type="ECO:0000313" key="9">
    <source>
        <dbReference type="Proteomes" id="UP000188998"/>
    </source>
</evidence>
<keyword evidence="5 6" id="KW-0732">Signal</keyword>
<evidence type="ECO:0000256" key="2">
    <source>
        <dbReference type="ARBA" id="ARBA00008814"/>
    </source>
</evidence>
<dbReference type="GO" id="GO:0030288">
    <property type="term" value="C:outer membrane-bounded periplasmic space"/>
    <property type="evidence" value="ECO:0007669"/>
    <property type="project" value="TreeGrafter"/>
</dbReference>
<feature type="domain" description="Fe/B12 periplasmic-binding" evidence="7">
    <location>
        <begin position="29"/>
        <end position="293"/>
    </location>
</feature>
<dbReference type="InterPro" id="IPR051313">
    <property type="entry name" value="Bact_iron-sidero_bind"/>
</dbReference>
<keyword evidence="4" id="KW-0408">Iron</keyword>
<evidence type="ECO:0000256" key="4">
    <source>
        <dbReference type="ARBA" id="ARBA00022496"/>
    </source>
</evidence>
<dbReference type="PROSITE" id="PS50983">
    <property type="entry name" value="FE_B12_PBP"/>
    <property type="match status" value="1"/>
</dbReference>
<dbReference type="Gene3D" id="3.40.50.1980">
    <property type="entry name" value="Nitrogenase molybdenum iron protein domain"/>
    <property type="match status" value="2"/>
</dbReference>
<keyword evidence="3" id="KW-0813">Transport</keyword>
<comment type="caution">
    <text evidence="8">The sequence shown here is derived from an EMBL/GenBank/DDBJ whole genome shotgun (WGS) entry which is preliminary data.</text>
</comment>
<keyword evidence="4" id="KW-0410">Iron transport</keyword>
<dbReference type="Pfam" id="PF01497">
    <property type="entry name" value="Peripla_BP_2"/>
    <property type="match status" value="1"/>
</dbReference>
<evidence type="ECO:0000256" key="5">
    <source>
        <dbReference type="ARBA" id="ARBA00022729"/>
    </source>
</evidence>
<dbReference type="SUPFAM" id="SSF53807">
    <property type="entry name" value="Helical backbone' metal receptor"/>
    <property type="match status" value="1"/>
</dbReference>
<dbReference type="RefSeq" id="WP_059365330.1">
    <property type="nucleotide sequence ID" value="NZ_BBXJ01000001.1"/>
</dbReference>
<dbReference type="AlphaFoldDB" id="A0AAJ3K4T6"/>
<organism evidence="8 9">
    <name type="scientific">Rodentibacter caecimuris</name>
    <dbReference type="NCBI Taxonomy" id="1796644"/>
    <lineage>
        <taxon>Bacteria</taxon>
        <taxon>Pseudomonadati</taxon>
        <taxon>Pseudomonadota</taxon>
        <taxon>Gammaproteobacteria</taxon>
        <taxon>Pasteurellales</taxon>
        <taxon>Pasteurellaceae</taxon>
        <taxon>Rodentibacter</taxon>
    </lineage>
</organism>
<protein>
    <submittedName>
        <fullName evidence="8">Iron ABC transporter substrate-binding protein</fullName>
    </submittedName>
</protein>
<evidence type="ECO:0000256" key="1">
    <source>
        <dbReference type="ARBA" id="ARBA00004196"/>
    </source>
</evidence>
<evidence type="ECO:0000256" key="6">
    <source>
        <dbReference type="SAM" id="SignalP"/>
    </source>
</evidence>
<reference evidence="8 9" key="1">
    <citation type="submission" date="2016-10" db="EMBL/GenBank/DDBJ databases">
        <title>Rodentibacter gen. nov. and new species.</title>
        <authorList>
            <person name="Christensen H."/>
        </authorList>
    </citation>
    <scope>NUCLEOTIDE SEQUENCE [LARGE SCALE GENOMIC DNA]</scope>
    <source>
        <strain evidence="8 9">199137021</strain>
    </source>
</reference>
<proteinExistence type="inferred from homology"/>
<keyword evidence="9" id="KW-1185">Reference proteome</keyword>
<feature type="chain" id="PRO_5042473161" evidence="6">
    <location>
        <begin position="24"/>
        <end position="296"/>
    </location>
</feature>
<dbReference type="PRINTS" id="PR01715">
    <property type="entry name" value="FERRIBNDNGPP"/>
</dbReference>